<dbReference type="Pfam" id="PF00196">
    <property type="entry name" value="GerE"/>
    <property type="match status" value="1"/>
</dbReference>
<keyword evidence="6" id="KW-1185">Reference proteome</keyword>
<dbReference type="PRINTS" id="PR00038">
    <property type="entry name" value="HTHLUXR"/>
</dbReference>
<reference evidence="6" key="1">
    <citation type="journal article" date="2010" name="Environ. Microbiol.">
        <title>The genome of Syntrophomonas wolfei: new insights into syntrophic metabolism and biohydrogen production.</title>
        <authorList>
            <person name="Sieber J.R."/>
            <person name="Sims D.R."/>
            <person name="Han C."/>
            <person name="Kim E."/>
            <person name="Lykidis A."/>
            <person name="Lapidus A.L."/>
            <person name="McDonnald E."/>
            <person name="Rohlin L."/>
            <person name="Culley D.E."/>
            <person name="Gunsalus R."/>
            <person name="McInerney M.J."/>
        </authorList>
    </citation>
    <scope>NUCLEOTIDE SEQUENCE [LARGE SCALE GENOMIC DNA]</scope>
    <source>
        <strain evidence="6">DSM 2245B / Goettingen</strain>
    </source>
</reference>
<dbReference type="Gene3D" id="1.10.10.10">
    <property type="entry name" value="Winged helix-like DNA-binding domain superfamily/Winged helix DNA-binding domain"/>
    <property type="match status" value="1"/>
</dbReference>
<dbReference type="KEGG" id="swo:Swol_2065"/>
<dbReference type="Pfam" id="PF25873">
    <property type="entry name" value="WHD_MalT"/>
    <property type="match status" value="1"/>
</dbReference>
<dbReference type="Proteomes" id="UP000001968">
    <property type="component" value="Chromosome"/>
</dbReference>
<keyword evidence="2" id="KW-0238">DNA-binding</keyword>
<dbReference type="InterPro" id="IPR000792">
    <property type="entry name" value="Tscrpt_reg_LuxR_C"/>
</dbReference>
<protein>
    <submittedName>
        <fullName evidence="5">ATP-dependent transcriptional regulator-like protein</fullName>
    </submittedName>
</protein>
<dbReference type="SUPFAM" id="SSF46894">
    <property type="entry name" value="C-terminal effector domain of the bipartite response regulators"/>
    <property type="match status" value="1"/>
</dbReference>
<accession>Q0AV95</accession>
<dbReference type="eggNOG" id="COG2909">
    <property type="taxonomic scope" value="Bacteria"/>
</dbReference>
<dbReference type="InterPro" id="IPR036388">
    <property type="entry name" value="WH-like_DNA-bd_sf"/>
</dbReference>
<dbReference type="RefSeq" id="WP_011641451.1">
    <property type="nucleotide sequence ID" value="NC_008346.1"/>
</dbReference>
<dbReference type="Gene3D" id="1.25.40.10">
    <property type="entry name" value="Tetratricopeptide repeat domain"/>
    <property type="match status" value="1"/>
</dbReference>
<dbReference type="PANTHER" id="PTHR44688">
    <property type="entry name" value="DNA-BINDING TRANSCRIPTIONAL ACTIVATOR DEVR_DOSR"/>
    <property type="match status" value="1"/>
</dbReference>
<evidence type="ECO:0000256" key="2">
    <source>
        <dbReference type="ARBA" id="ARBA00023125"/>
    </source>
</evidence>
<dbReference type="AlphaFoldDB" id="Q0AV95"/>
<dbReference type="GO" id="GO:0003677">
    <property type="term" value="F:DNA binding"/>
    <property type="evidence" value="ECO:0007669"/>
    <property type="project" value="UniProtKB-KW"/>
</dbReference>
<dbReference type="SMART" id="SM00421">
    <property type="entry name" value="HTH_LUXR"/>
    <property type="match status" value="1"/>
</dbReference>
<dbReference type="CDD" id="cd06170">
    <property type="entry name" value="LuxR_C_like"/>
    <property type="match status" value="1"/>
</dbReference>
<dbReference type="OrthoDB" id="1137593at2"/>
<gene>
    <name evidence="5" type="ordered locus">Swol_2065</name>
</gene>
<sequence>MNHYPHLNDIFMSERLKQRLNEINTYPITTVIAPMGFGKTTAMNWWAKRQVKNQADAVILRQIIVTDSITDFWMGFCRAFKGYPELTEQMKALGYPQDASAISMLAELLDDALSPSASQIYMVMDDLHILQQKPLTPLLLFLSRSLPDSVHIILLSRNQILNEEERMRLGNLLGEITADDLRLSQQELAVYAKRCGLEPSAEEINVLATLTEGWISMVYLNFKAYAHKGCWLSSSTDIFTLIDQVLLNPLPERQREFLILIGMANEFTADQAAYLWQHPDAVELLTSLSKNNAFITRNENGIYRYHHMLRHCTRHKFAEKLEAYRKESYSRLGQWYFDHEDYISAYFAFADAQDWDSLLATLEKDKSKSLNAEHSEAFFSWISECPEDILMAHPSALVICMITMFTMNNIPEIQRMKSLLIEAMEQDTVLTSQERDDLLGDAEVAESFLSYNNILAMSAYHRRACALLSRTSLSVDPKDAWTFSAPSIFMMYHSSVGGADRENAEMKECMPYYYQVSDGHGNGSEHGFAADLFYERGQLTDADIANRMALSAAKQKNQFSIIICCDFLSMRMALLNGDFNEMNKLSIDCREWLHREKQYTLLNTLDMCQGFLYALLGHPEAAPKWLAEGRLQETLVMFPATPMLHTFYNQLLLAQEQWTAVVARREECENLYGIYHNVLCEIWLHIQLAAALEQIGRHADALEELRTALSMALPDGIVMPFAESEAYITNLLQELGQQGIYPEEIERILTLAQSFHSAKQKILWEHWSEHENYGLSDRELEVARLAAQRKTNLEIAAELHLAEGTVRNQLSRIFDKLNIAGSSKNKRLELENLLKLKK</sequence>
<dbReference type="InterPro" id="IPR027417">
    <property type="entry name" value="P-loop_NTPase"/>
</dbReference>
<dbReference type="PROSITE" id="PS50043">
    <property type="entry name" value="HTH_LUXR_2"/>
    <property type="match status" value="1"/>
</dbReference>
<evidence type="ECO:0000259" key="4">
    <source>
        <dbReference type="PROSITE" id="PS50043"/>
    </source>
</evidence>
<dbReference type="InterPro" id="IPR059106">
    <property type="entry name" value="WHD_MalT"/>
</dbReference>
<proteinExistence type="predicted"/>
<dbReference type="InterPro" id="IPR011990">
    <property type="entry name" value="TPR-like_helical_dom_sf"/>
</dbReference>
<feature type="domain" description="HTH luxR-type" evidence="4">
    <location>
        <begin position="768"/>
        <end position="833"/>
    </location>
</feature>
<evidence type="ECO:0000313" key="6">
    <source>
        <dbReference type="Proteomes" id="UP000001968"/>
    </source>
</evidence>
<evidence type="ECO:0000256" key="1">
    <source>
        <dbReference type="ARBA" id="ARBA00023015"/>
    </source>
</evidence>
<dbReference type="SUPFAM" id="SSF52540">
    <property type="entry name" value="P-loop containing nucleoside triphosphate hydrolases"/>
    <property type="match status" value="1"/>
</dbReference>
<dbReference type="HOGENOM" id="CLU_006325_4_0_9"/>
<dbReference type="GO" id="GO:0006355">
    <property type="term" value="P:regulation of DNA-templated transcription"/>
    <property type="evidence" value="ECO:0007669"/>
    <property type="project" value="InterPro"/>
</dbReference>
<evidence type="ECO:0000313" key="5">
    <source>
        <dbReference type="EMBL" id="ABI69359.1"/>
    </source>
</evidence>
<evidence type="ECO:0000256" key="3">
    <source>
        <dbReference type="ARBA" id="ARBA00023163"/>
    </source>
</evidence>
<keyword evidence="3" id="KW-0804">Transcription</keyword>
<organism evidence="5 6">
    <name type="scientific">Syntrophomonas wolfei subsp. wolfei (strain DSM 2245B / Goettingen)</name>
    <dbReference type="NCBI Taxonomy" id="335541"/>
    <lineage>
        <taxon>Bacteria</taxon>
        <taxon>Bacillati</taxon>
        <taxon>Bacillota</taxon>
        <taxon>Clostridia</taxon>
        <taxon>Eubacteriales</taxon>
        <taxon>Syntrophomonadaceae</taxon>
        <taxon>Syntrophomonas</taxon>
    </lineage>
</organism>
<dbReference type="PANTHER" id="PTHR44688:SF16">
    <property type="entry name" value="DNA-BINDING TRANSCRIPTIONAL ACTIVATOR DEVR_DOSR"/>
    <property type="match status" value="1"/>
</dbReference>
<dbReference type="InterPro" id="IPR016032">
    <property type="entry name" value="Sig_transdc_resp-reg_C-effctor"/>
</dbReference>
<dbReference type="EMBL" id="CP000448">
    <property type="protein sequence ID" value="ABI69359.1"/>
    <property type="molecule type" value="Genomic_DNA"/>
</dbReference>
<keyword evidence="1" id="KW-0805">Transcription regulation</keyword>
<name>Q0AV95_SYNWW</name>